<evidence type="ECO:0000259" key="2">
    <source>
        <dbReference type="PROSITE" id="PS51186"/>
    </source>
</evidence>
<proteinExistence type="predicted"/>
<dbReference type="PROSITE" id="PS51186">
    <property type="entry name" value="GNAT"/>
    <property type="match status" value="1"/>
</dbReference>
<dbReference type="InterPro" id="IPR016181">
    <property type="entry name" value="Acyl_CoA_acyltransferase"/>
</dbReference>
<dbReference type="InterPro" id="IPR000182">
    <property type="entry name" value="GNAT_dom"/>
</dbReference>
<dbReference type="Gene3D" id="3.40.630.30">
    <property type="match status" value="1"/>
</dbReference>
<organism evidence="3 4">
    <name type="scientific">Candidatus Giovannonibacteria bacterium RIFCSPLOWO2_01_FULL_45_34</name>
    <dbReference type="NCBI Taxonomy" id="1798351"/>
    <lineage>
        <taxon>Bacteria</taxon>
        <taxon>Candidatus Giovannoniibacteriota</taxon>
    </lineage>
</organism>
<dbReference type="AlphaFoldDB" id="A0A1F5WZK3"/>
<evidence type="ECO:0000313" key="3">
    <source>
        <dbReference type="EMBL" id="OGF81049.1"/>
    </source>
</evidence>
<gene>
    <name evidence="3" type="ORF">A2930_03265</name>
</gene>
<protein>
    <recommendedName>
        <fullName evidence="2">N-acetyltransferase domain-containing protein</fullName>
    </recommendedName>
</protein>
<comment type="caution">
    <text evidence="3">The sequence shown here is derived from an EMBL/GenBank/DDBJ whole genome shotgun (WGS) entry which is preliminary data.</text>
</comment>
<dbReference type="CDD" id="cd04301">
    <property type="entry name" value="NAT_SF"/>
    <property type="match status" value="1"/>
</dbReference>
<dbReference type="SUPFAM" id="SSF55729">
    <property type="entry name" value="Acyl-CoA N-acyltransferases (Nat)"/>
    <property type="match status" value="1"/>
</dbReference>
<dbReference type="STRING" id="1798351.A2930_03265"/>
<dbReference type="EMBL" id="MFID01000019">
    <property type="protein sequence ID" value="OGF81049.1"/>
    <property type="molecule type" value="Genomic_DNA"/>
</dbReference>
<dbReference type="Pfam" id="PF13508">
    <property type="entry name" value="Acetyltransf_7"/>
    <property type="match status" value="1"/>
</dbReference>
<accession>A0A1F5WZK3</accession>
<dbReference type="Proteomes" id="UP000178114">
    <property type="component" value="Unassembled WGS sequence"/>
</dbReference>
<feature type="domain" description="N-acetyltransferase" evidence="2">
    <location>
        <begin position="3"/>
        <end position="133"/>
    </location>
</feature>
<dbReference type="GO" id="GO:0008080">
    <property type="term" value="F:N-acetyltransferase activity"/>
    <property type="evidence" value="ECO:0007669"/>
    <property type="project" value="InterPro"/>
</dbReference>
<keyword evidence="1" id="KW-0808">Transferase</keyword>
<evidence type="ECO:0000256" key="1">
    <source>
        <dbReference type="ARBA" id="ARBA00022679"/>
    </source>
</evidence>
<name>A0A1F5WZK3_9BACT</name>
<dbReference type="PANTHER" id="PTHR13947:SF37">
    <property type="entry name" value="LD18367P"/>
    <property type="match status" value="1"/>
</dbReference>
<dbReference type="InterPro" id="IPR050769">
    <property type="entry name" value="NAT_camello-type"/>
</dbReference>
<evidence type="ECO:0000313" key="4">
    <source>
        <dbReference type="Proteomes" id="UP000178114"/>
    </source>
</evidence>
<dbReference type="PANTHER" id="PTHR13947">
    <property type="entry name" value="GNAT FAMILY N-ACETYLTRANSFERASE"/>
    <property type="match status" value="1"/>
</dbReference>
<sequence length="145" mass="17009">MKIKIVKADERHRKDINRLIREANIGDGIEGPVKNFWLAKLDDKIVGCAGLNFVGNKSAIFTHLVVEREYRHRGIGSALIVYRKRIAKEHDTDTLALITMYYHFNFYKRRGFKVVKRADLPNHLKNYWMFTAERYKKCAVLLQSI</sequence>
<reference evidence="3 4" key="1">
    <citation type="journal article" date="2016" name="Nat. Commun.">
        <title>Thousands of microbial genomes shed light on interconnected biogeochemical processes in an aquifer system.</title>
        <authorList>
            <person name="Anantharaman K."/>
            <person name="Brown C.T."/>
            <person name="Hug L.A."/>
            <person name="Sharon I."/>
            <person name="Castelle C.J."/>
            <person name="Probst A.J."/>
            <person name="Thomas B.C."/>
            <person name="Singh A."/>
            <person name="Wilkins M.J."/>
            <person name="Karaoz U."/>
            <person name="Brodie E.L."/>
            <person name="Williams K.H."/>
            <person name="Hubbard S.S."/>
            <person name="Banfield J.F."/>
        </authorList>
    </citation>
    <scope>NUCLEOTIDE SEQUENCE [LARGE SCALE GENOMIC DNA]</scope>
</reference>